<feature type="compositionally biased region" description="Basic and acidic residues" evidence="1">
    <location>
        <begin position="298"/>
        <end position="310"/>
    </location>
</feature>
<sequence>MARRNSEGYAEEAEFPSESIEAEMQHKRARFWGTVHARNTPQPSEEGQNFTSSEGAQINNVDGHELPNEASQDANGTPRGSVGIRRSNATLVPSPDNGLEAASSKDTTPDIVVDSFHSQAGTSKYGLDPPKTPSDAGFTFEGDDFAQTREEIDFSAASAASASAFSSPWSTSTVAGGDYTTLPPPEMRYTSINGELHDVFDDDNEHAIADDNQSSCMGLSAPSSPVLPAGAFPRPKNASSSSSSASRARGSFGSAGLLGLADSQNLLGGGSTGRELQILKRPSLLNVDVSQRPASSGRELETRYLREGASSRHHHHDHHDAEKPQADPEALMKRSLSSNVLQDYHVREVVRQDKKKKTLQDGAKDKDTDEEGDEQRPGAGRPRSSSLMFLLAGATLASQMMRPD</sequence>
<feature type="compositionally biased region" description="Polar residues" evidence="1">
    <location>
        <begin position="37"/>
        <end position="60"/>
    </location>
</feature>
<feature type="compositionally biased region" description="Basic and acidic residues" evidence="1">
    <location>
        <begin position="318"/>
        <end position="332"/>
    </location>
</feature>
<evidence type="ECO:0000313" key="2">
    <source>
        <dbReference type="EMBL" id="KAK8089707.1"/>
    </source>
</evidence>
<dbReference type="Proteomes" id="UP001433268">
    <property type="component" value="Unassembled WGS sequence"/>
</dbReference>
<organism evidence="2 3">
    <name type="scientific">Apiospora hydei</name>
    <dbReference type="NCBI Taxonomy" id="1337664"/>
    <lineage>
        <taxon>Eukaryota</taxon>
        <taxon>Fungi</taxon>
        <taxon>Dikarya</taxon>
        <taxon>Ascomycota</taxon>
        <taxon>Pezizomycotina</taxon>
        <taxon>Sordariomycetes</taxon>
        <taxon>Xylariomycetidae</taxon>
        <taxon>Amphisphaeriales</taxon>
        <taxon>Apiosporaceae</taxon>
        <taxon>Apiospora</taxon>
    </lineage>
</organism>
<evidence type="ECO:0000256" key="1">
    <source>
        <dbReference type="SAM" id="MobiDB-lite"/>
    </source>
</evidence>
<gene>
    <name evidence="2" type="ORF">PG997_004668</name>
</gene>
<feature type="region of interest" description="Disordered" evidence="1">
    <location>
        <begin position="208"/>
        <end position="387"/>
    </location>
</feature>
<evidence type="ECO:0000313" key="3">
    <source>
        <dbReference type="Proteomes" id="UP001433268"/>
    </source>
</evidence>
<proteinExistence type="predicted"/>
<feature type="compositionally biased region" description="Low complexity" evidence="1">
    <location>
        <begin position="238"/>
        <end position="263"/>
    </location>
</feature>
<feature type="compositionally biased region" description="Basic and acidic residues" evidence="1">
    <location>
        <begin position="344"/>
        <end position="367"/>
    </location>
</feature>
<feature type="region of interest" description="Disordered" evidence="1">
    <location>
        <begin position="1"/>
        <end position="141"/>
    </location>
</feature>
<dbReference type="RefSeq" id="XP_066672601.1">
    <property type="nucleotide sequence ID" value="XM_066808983.1"/>
</dbReference>
<name>A0ABR1X2R9_9PEZI</name>
<dbReference type="EMBL" id="JAQQWN010000004">
    <property type="protein sequence ID" value="KAK8089707.1"/>
    <property type="molecule type" value="Genomic_DNA"/>
</dbReference>
<comment type="caution">
    <text evidence="2">The sequence shown here is derived from an EMBL/GenBank/DDBJ whole genome shotgun (WGS) entry which is preliminary data.</text>
</comment>
<feature type="compositionally biased region" description="Polar residues" evidence="1">
    <location>
        <begin position="211"/>
        <end position="223"/>
    </location>
</feature>
<accession>A0ABR1X2R9</accession>
<keyword evidence="3" id="KW-1185">Reference proteome</keyword>
<reference evidence="2 3" key="1">
    <citation type="submission" date="2023-01" db="EMBL/GenBank/DDBJ databases">
        <title>Analysis of 21 Apiospora genomes using comparative genomics revels a genus with tremendous synthesis potential of carbohydrate active enzymes and secondary metabolites.</title>
        <authorList>
            <person name="Sorensen T."/>
        </authorList>
    </citation>
    <scope>NUCLEOTIDE SEQUENCE [LARGE SCALE GENOMIC DNA]</scope>
    <source>
        <strain evidence="2 3">CBS 114990</strain>
    </source>
</reference>
<feature type="region of interest" description="Disordered" evidence="1">
    <location>
        <begin position="160"/>
        <end position="186"/>
    </location>
</feature>
<dbReference type="GeneID" id="92042043"/>
<protein>
    <submittedName>
        <fullName evidence="2">Uncharacterized protein</fullName>
    </submittedName>
</protein>